<keyword evidence="4" id="KW-1185">Reference proteome</keyword>
<evidence type="ECO:0000313" key="4">
    <source>
        <dbReference type="Proteomes" id="UP001198163"/>
    </source>
</evidence>
<dbReference type="SUPFAM" id="SSF53756">
    <property type="entry name" value="UDP-Glycosyltransferase/glycogen phosphorylase"/>
    <property type="match status" value="1"/>
</dbReference>
<evidence type="ECO:0000259" key="1">
    <source>
        <dbReference type="Pfam" id="PF00534"/>
    </source>
</evidence>
<keyword evidence="3" id="KW-0808">Transferase</keyword>
<evidence type="ECO:0000313" key="3">
    <source>
        <dbReference type="EMBL" id="MCD1654894.1"/>
    </source>
</evidence>
<dbReference type="GO" id="GO:0016757">
    <property type="term" value="F:glycosyltransferase activity"/>
    <property type="evidence" value="ECO:0007669"/>
    <property type="project" value="UniProtKB-KW"/>
</dbReference>
<dbReference type="InterPro" id="IPR001296">
    <property type="entry name" value="Glyco_trans_1"/>
</dbReference>
<evidence type="ECO:0000259" key="2">
    <source>
        <dbReference type="Pfam" id="PF13439"/>
    </source>
</evidence>
<organism evidence="3 4">
    <name type="scientific">Teretinema zuelzerae</name>
    <dbReference type="NCBI Taxonomy" id="156"/>
    <lineage>
        <taxon>Bacteria</taxon>
        <taxon>Pseudomonadati</taxon>
        <taxon>Spirochaetota</taxon>
        <taxon>Spirochaetia</taxon>
        <taxon>Spirochaetales</taxon>
        <taxon>Treponemataceae</taxon>
        <taxon>Teretinema</taxon>
    </lineage>
</organism>
<proteinExistence type="predicted"/>
<comment type="caution">
    <text evidence="3">The sequence shown here is derived from an EMBL/GenBank/DDBJ whole genome shotgun (WGS) entry which is preliminary data.</text>
</comment>
<name>A0AAE3EHP1_9SPIR</name>
<protein>
    <submittedName>
        <fullName evidence="3">Glycosyltransferase</fullName>
        <ecNumber evidence="3">2.4.-.-</ecNumber>
    </submittedName>
</protein>
<dbReference type="PANTHER" id="PTHR45947:SF3">
    <property type="entry name" value="SULFOQUINOVOSYL TRANSFERASE SQD2"/>
    <property type="match status" value="1"/>
</dbReference>
<dbReference type="Pfam" id="PF13439">
    <property type="entry name" value="Glyco_transf_4"/>
    <property type="match status" value="1"/>
</dbReference>
<dbReference type="RefSeq" id="WP_230755539.1">
    <property type="nucleotide sequence ID" value="NZ_JAINWA010000003.1"/>
</dbReference>
<feature type="domain" description="Glycosyltransferase subfamily 4-like N-terminal" evidence="2">
    <location>
        <begin position="14"/>
        <end position="198"/>
    </location>
</feature>
<dbReference type="AlphaFoldDB" id="A0AAE3EHP1"/>
<dbReference type="EC" id="2.4.-.-" evidence="3"/>
<dbReference type="Gene3D" id="3.40.50.2000">
    <property type="entry name" value="Glycogen Phosphorylase B"/>
    <property type="match status" value="2"/>
</dbReference>
<sequence>MKIVMFSDAYWPRVNGVTVSVDSFSKELIRLGHEVVIICSFYPESQAVERMSTPTMDKRENEMDPVVIRVPSYPLPISREDRLAKFHKWFWVSKQLNAFNPDIIHVNSEFVIGEFGFYYAKLHNLPVVYTFHTLWEDYAANYIPYVPEILLRRVARHIIRNMAKRADAIIAPSAEILEVLKRYKIKQETHLLPTGIDPLLFNKHPSEVEDFRRRMEEKYPLIAGKRLLLFAGRVGNEKNLSFLLRILPGIVEKHPDVLLFIAGNGPDLPRFVEESEHLGVAEHCVFSGYLDRSDLALVYAMSELFVFPSRTETQGLVTIEAMLSGIPVVAIGEMGTVTVMGGDNGGFMVKNDPAEFSSRVCDLLGDPALYERKVEEARVHAQSWTIGTMAKRLERIYRGLISDHPKGFRK</sequence>
<dbReference type="PANTHER" id="PTHR45947">
    <property type="entry name" value="SULFOQUINOVOSYL TRANSFERASE SQD2"/>
    <property type="match status" value="1"/>
</dbReference>
<dbReference type="InterPro" id="IPR050194">
    <property type="entry name" value="Glycosyltransferase_grp1"/>
</dbReference>
<accession>A0AAE3EHP1</accession>
<reference evidence="3" key="1">
    <citation type="submission" date="2021-08" db="EMBL/GenBank/DDBJ databases">
        <title>Comparative analyses of Brucepasteria parasyntrophica and Teretinema zuelzerae.</title>
        <authorList>
            <person name="Song Y."/>
            <person name="Brune A."/>
        </authorList>
    </citation>
    <scope>NUCLEOTIDE SEQUENCE</scope>
    <source>
        <strain evidence="3">DSM 1903</strain>
    </source>
</reference>
<keyword evidence="3" id="KW-0328">Glycosyltransferase</keyword>
<dbReference type="Proteomes" id="UP001198163">
    <property type="component" value="Unassembled WGS sequence"/>
</dbReference>
<dbReference type="InterPro" id="IPR028098">
    <property type="entry name" value="Glyco_trans_4-like_N"/>
</dbReference>
<dbReference type="EMBL" id="JAINWA010000003">
    <property type="protein sequence ID" value="MCD1654894.1"/>
    <property type="molecule type" value="Genomic_DNA"/>
</dbReference>
<feature type="domain" description="Glycosyl transferase family 1" evidence="1">
    <location>
        <begin position="214"/>
        <end position="378"/>
    </location>
</feature>
<gene>
    <name evidence="3" type="ORF">K7J14_09305</name>
</gene>
<dbReference type="Pfam" id="PF00534">
    <property type="entry name" value="Glycos_transf_1"/>
    <property type="match status" value="1"/>
</dbReference>